<gene>
    <name evidence="2" type="ORF">CAMP_LOCUS14210</name>
</gene>
<keyword evidence="1" id="KW-0732">Signal</keyword>
<reference evidence="2" key="1">
    <citation type="submission" date="2022-11" db="EMBL/GenBank/DDBJ databases">
        <authorList>
            <person name="Kikuchi T."/>
        </authorList>
    </citation>
    <scope>NUCLEOTIDE SEQUENCE</scope>
    <source>
        <strain evidence="2">PS1010</strain>
    </source>
</reference>
<protein>
    <recommendedName>
        <fullName evidence="4">DUF38 domain-containing protein</fullName>
    </recommendedName>
</protein>
<sequence>MKFFVILLLFFPIFSTQLFPIHEIAKGYLISLYDHYLARNPTIIHPFYMQITTRDTLVMKDEFASEIMNFSDSQLEEIKWNKKQMEADWEKYFFVRRLQFIKNGMLQIEEFFNNGSVSTVFIAKPFENITGGFRSYRQYPGFLQKNSVSFNATTTQFNVSLLF</sequence>
<feature type="chain" id="PRO_5040346319" description="DUF38 domain-containing protein" evidence="1">
    <location>
        <begin position="19"/>
        <end position="163"/>
    </location>
</feature>
<dbReference type="EMBL" id="CANHGI010000005">
    <property type="protein sequence ID" value="CAI5451573.1"/>
    <property type="molecule type" value="Genomic_DNA"/>
</dbReference>
<feature type="signal peptide" evidence="1">
    <location>
        <begin position="1"/>
        <end position="18"/>
    </location>
</feature>
<dbReference type="Proteomes" id="UP001152747">
    <property type="component" value="Unassembled WGS sequence"/>
</dbReference>
<comment type="caution">
    <text evidence="2">The sequence shown here is derived from an EMBL/GenBank/DDBJ whole genome shotgun (WGS) entry which is preliminary data.</text>
</comment>
<dbReference type="AlphaFoldDB" id="A0A9P1IY71"/>
<evidence type="ECO:0000256" key="1">
    <source>
        <dbReference type="SAM" id="SignalP"/>
    </source>
</evidence>
<proteinExistence type="predicted"/>
<keyword evidence="3" id="KW-1185">Reference proteome</keyword>
<organism evidence="2 3">
    <name type="scientific">Caenorhabditis angaria</name>
    <dbReference type="NCBI Taxonomy" id="860376"/>
    <lineage>
        <taxon>Eukaryota</taxon>
        <taxon>Metazoa</taxon>
        <taxon>Ecdysozoa</taxon>
        <taxon>Nematoda</taxon>
        <taxon>Chromadorea</taxon>
        <taxon>Rhabditida</taxon>
        <taxon>Rhabditina</taxon>
        <taxon>Rhabditomorpha</taxon>
        <taxon>Rhabditoidea</taxon>
        <taxon>Rhabditidae</taxon>
        <taxon>Peloderinae</taxon>
        <taxon>Caenorhabditis</taxon>
    </lineage>
</organism>
<accession>A0A9P1IY71</accession>
<evidence type="ECO:0008006" key="4">
    <source>
        <dbReference type="Google" id="ProtNLM"/>
    </source>
</evidence>
<name>A0A9P1IY71_9PELO</name>
<evidence type="ECO:0000313" key="3">
    <source>
        <dbReference type="Proteomes" id="UP001152747"/>
    </source>
</evidence>
<evidence type="ECO:0000313" key="2">
    <source>
        <dbReference type="EMBL" id="CAI5451573.1"/>
    </source>
</evidence>